<dbReference type="Gene3D" id="3.40.50.300">
    <property type="entry name" value="P-loop containing nucleotide triphosphate hydrolases"/>
    <property type="match status" value="2"/>
</dbReference>
<reference evidence="4 5" key="1">
    <citation type="submission" date="2022-08" db="EMBL/GenBank/DDBJ databases">
        <title>Bacterial and archaeal communities from various locations to study Microbial Dark Matter (Phase II).</title>
        <authorList>
            <person name="Stepanauskas R."/>
        </authorList>
    </citation>
    <scope>NUCLEOTIDE SEQUENCE [LARGE SCALE GENOMIC DNA]</scope>
    <source>
        <strain evidence="4 5">PD1</strain>
    </source>
</reference>
<evidence type="ECO:0000313" key="4">
    <source>
        <dbReference type="EMBL" id="MCS3919706.1"/>
    </source>
</evidence>
<feature type="region of interest" description="Disordered" evidence="1">
    <location>
        <begin position="136"/>
        <end position="157"/>
    </location>
</feature>
<dbReference type="PANTHER" id="PTHR40396">
    <property type="entry name" value="ATPASE-LIKE PROTEIN"/>
    <property type="match status" value="1"/>
</dbReference>
<evidence type="ECO:0000259" key="2">
    <source>
        <dbReference type="Pfam" id="PF13175"/>
    </source>
</evidence>
<proteinExistence type="predicted"/>
<dbReference type="Pfam" id="PF13175">
    <property type="entry name" value="AAA_15"/>
    <property type="match status" value="1"/>
</dbReference>
<protein>
    <submittedName>
        <fullName evidence="4">ATPase</fullName>
    </submittedName>
</protein>
<dbReference type="SUPFAM" id="SSF52540">
    <property type="entry name" value="P-loop containing nucleoside triphosphate hydrolases"/>
    <property type="match status" value="1"/>
</dbReference>
<evidence type="ECO:0000256" key="1">
    <source>
        <dbReference type="SAM" id="MobiDB-lite"/>
    </source>
</evidence>
<keyword evidence="5" id="KW-1185">Reference proteome</keyword>
<organism evidence="4 5">
    <name type="scientific">Candidatus Fervidibacter sacchari</name>
    <dbReference type="NCBI Taxonomy" id="1448929"/>
    <lineage>
        <taxon>Bacteria</taxon>
        <taxon>Candidatus Fervidibacterota</taxon>
        <taxon>Candidatus Fervidibacter</taxon>
    </lineage>
</organism>
<dbReference type="Pfam" id="PF13304">
    <property type="entry name" value="AAA_21"/>
    <property type="match status" value="1"/>
</dbReference>
<dbReference type="Proteomes" id="UP001204798">
    <property type="component" value="Unassembled WGS sequence"/>
</dbReference>
<dbReference type="NCBIfam" id="NF047739">
    <property type="entry name" value="antiphage_MADS3"/>
    <property type="match status" value="1"/>
</dbReference>
<dbReference type="EMBL" id="JANUCP010000003">
    <property type="protein sequence ID" value="MCS3919706.1"/>
    <property type="molecule type" value="Genomic_DNA"/>
</dbReference>
<dbReference type="InterPro" id="IPR027417">
    <property type="entry name" value="P-loop_NTPase"/>
</dbReference>
<feature type="domain" description="ATPase AAA-type core" evidence="3">
    <location>
        <begin position="301"/>
        <end position="372"/>
    </location>
</feature>
<feature type="domain" description="Endonuclease GajA/Old nuclease/RecF-like AAA" evidence="2">
    <location>
        <begin position="1"/>
        <end position="81"/>
    </location>
</feature>
<dbReference type="InterPro" id="IPR014555">
    <property type="entry name" value="RecF-like"/>
</dbReference>
<accession>A0ABT2EQI8</accession>
<comment type="caution">
    <text evidence="4">The sequence shown here is derived from an EMBL/GenBank/DDBJ whole genome shotgun (WGS) entry which is preliminary data.</text>
</comment>
<dbReference type="RefSeq" id="WP_259096433.1">
    <property type="nucleotide sequence ID" value="NZ_CP130454.1"/>
</dbReference>
<dbReference type="PIRSF" id="PIRSF029347">
    <property type="entry name" value="RecF"/>
    <property type="match status" value="1"/>
</dbReference>
<sequence>MITLVEVLNYKCLRYVRVPLGEFQILVGPNASGKSAFFDALLFLRDLLSTNAESAVRRRAQTLQELVWQRQDEKFEIAVELAIPEDLRNRNGLRPYASCRYIVQVGVDEREGIAVTGEQLWLKRSRINHRTRKPIKSSFPEEPAVPKNDTLLVPPHGRTPEGFRKGAIVQRTSKADYFRSEIGRWSPSHRYSRTQPAIIHVHDEERFPVATWVRKVLSEKIQLLQLNPVVMRAPCPPDVPKVFSPDGSNLPMIVRNLRQREQLKFRWWLSHLQSVLPDLSDIEVEELPHNRSLYLQARFAGGLTVPQWLLSDGTLRLMALTLLPYVAEQGSVWLIEEPENGIHPTAIEEVFKALSPPNQGQILVATHSPMFLSLIGKSDLHLLLCFARLSNGSTDIVRGDQHPQLRRWKGEVNLSVYFAGGVLT</sequence>
<name>A0ABT2EQI8_9BACT</name>
<evidence type="ECO:0000259" key="3">
    <source>
        <dbReference type="Pfam" id="PF13304"/>
    </source>
</evidence>
<dbReference type="InterPro" id="IPR041685">
    <property type="entry name" value="AAA_GajA/Old/RecF-like"/>
</dbReference>
<dbReference type="PANTHER" id="PTHR40396:SF1">
    <property type="entry name" value="ATPASE AAA-TYPE CORE DOMAIN-CONTAINING PROTEIN"/>
    <property type="match status" value="1"/>
</dbReference>
<gene>
    <name evidence="4" type="ORF">M2350_002119</name>
</gene>
<dbReference type="InterPro" id="IPR003959">
    <property type="entry name" value="ATPase_AAA_core"/>
</dbReference>
<evidence type="ECO:0000313" key="5">
    <source>
        <dbReference type="Proteomes" id="UP001204798"/>
    </source>
</evidence>